<protein>
    <recommendedName>
        <fullName evidence="7">PAS domain-containing protein</fullName>
    </recommendedName>
</protein>
<keyword evidence="4" id="KW-0804">Transcription</keyword>
<comment type="subcellular location">
    <subcellularLocation>
        <location evidence="1">Nucleus</location>
    </subcellularLocation>
</comment>
<dbReference type="PANTHER" id="PTHR23043">
    <property type="entry name" value="HYPOXIA-INDUCIBLE FACTOR 1 ALPHA"/>
    <property type="match status" value="1"/>
</dbReference>
<dbReference type="Pfam" id="PF08447">
    <property type="entry name" value="PAS_3"/>
    <property type="match status" value="1"/>
</dbReference>
<dbReference type="InterPro" id="IPR000014">
    <property type="entry name" value="PAS"/>
</dbReference>
<evidence type="ECO:0000256" key="3">
    <source>
        <dbReference type="ARBA" id="ARBA00023125"/>
    </source>
</evidence>
<dbReference type="SUPFAM" id="SSF55785">
    <property type="entry name" value="PYP-like sensor domain (PAS domain)"/>
    <property type="match status" value="1"/>
</dbReference>
<feature type="region of interest" description="Disordered" evidence="6">
    <location>
        <begin position="106"/>
        <end position="130"/>
    </location>
</feature>
<evidence type="ECO:0000256" key="5">
    <source>
        <dbReference type="ARBA" id="ARBA00023242"/>
    </source>
</evidence>
<evidence type="ECO:0000259" key="7">
    <source>
        <dbReference type="PROSITE" id="PS50112"/>
    </source>
</evidence>
<dbReference type="PANTHER" id="PTHR23043:SF36">
    <property type="entry name" value="PROTEIN SINGLE-MINDED"/>
    <property type="match status" value="1"/>
</dbReference>
<evidence type="ECO:0000256" key="2">
    <source>
        <dbReference type="ARBA" id="ARBA00023015"/>
    </source>
</evidence>
<dbReference type="PROSITE" id="PS50112">
    <property type="entry name" value="PAS"/>
    <property type="match status" value="1"/>
</dbReference>
<keyword evidence="5" id="KW-0539">Nucleus</keyword>
<feature type="domain" description="PAS" evidence="7">
    <location>
        <begin position="1"/>
        <end position="42"/>
    </location>
</feature>
<reference evidence="8" key="1">
    <citation type="submission" date="2022-03" db="EMBL/GenBank/DDBJ databases">
        <authorList>
            <person name="Martin H S."/>
        </authorList>
    </citation>
    <scope>NUCLEOTIDE SEQUENCE</scope>
</reference>
<accession>A0ABN8IQE5</accession>
<proteinExistence type="predicted"/>
<organism evidence="8 9">
    <name type="scientific">Iphiclides podalirius</name>
    <name type="common">scarce swallowtail</name>
    <dbReference type="NCBI Taxonomy" id="110791"/>
    <lineage>
        <taxon>Eukaryota</taxon>
        <taxon>Metazoa</taxon>
        <taxon>Ecdysozoa</taxon>
        <taxon>Arthropoda</taxon>
        <taxon>Hexapoda</taxon>
        <taxon>Insecta</taxon>
        <taxon>Pterygota</taxon>
        <taxon>Neoptera</taxon>
        <taxon>Endopterygota</taxon>
        <taxon>Lepidoptera</taxon>
        <taxon>Glossata</taxon>
        <taxon>Ditrysia</taxon>
        <taxon>Papilionoidea</taxon>
        <taxon>Papilionidae</taxon>
        <taxon>Papilioninae</taxon>
        <taxon>Iphiclides</taxon>
    </lineage>
</organism>
<dbReference type="SMART" id="SM00086">
    <property type="entry name" value="PAC"/>
    <property type="match status" value="1"/>
</dbReference>
<keyword evidence="3" id="KW-0238">DNA-binding</keyword>
<keyword evidence="9" id="KW-1185">Reference proteome</keyword>
<feature type="compositionally biased region" description="Pro residues" evidence="6">
    <location>
        <begin position="114"/>
        <end position="124"/>
    </location>
</feature>
<evidence type="ECO:0000313" key="9">
    <source>
        <dbReference type="Proteomes" id="UP000837857"/>
    </source>
</evidence>
<keyword evidence="2" id="KW-0805">Transcription regulation</keyword>
<dbReference type="CDD" id="cd00130">
    <property type="entry name" value="PAS"/>
    <property type="match status" value="1"/>
</dbReference>
<dbReference type="InterPro" id="IPR013655">
    <property type="entry name" value="PAS_fold_3"/>
</dbReference>
<dbReference type="InterPro" id="IPR001610">
    <property type="entry name" value="PAC"/>
</dbReference>
<gene>
    <name evidence="8" type="ORF">IPOD504_LOCUS11897</name>
</gene>
<evidence type="ECO:0000256" key="4">
    <source>
        <dbReference type="ARBA" id="ARBA00023163"/>
    </source>
</evidence>
<evidence type="ECO:0000256" key="6">
    <source>
        <dbReference type="SAM" id="MobiDB-lite"/>
    </source>
</evidence>
<evidence type="ECO:0000256" key="1">
    <source>
        <dbReference type="ARBA" id="ARBA00004123"/>
    </source>
</evidence>
<dbReference type="EMBL" id="OW152841">
    <property type="protein sequence ID" value="CAH2062346.1"/>
    <property type="molecule type" value="Genomic_DNA"/>
</dbReference>
<dbReference type="InterPro" id="IPR035965">
    <property type="entry name" value="PAS-like_dom_sf"/>
</dbReference>
<feature type="non-terminal residue" evidence="8">
    <location>
        <position position="1"/>
    </location>
</feature>
<evidence type="ECO:0000313" key="8">
    <source>
        <dbReference type="EMBL" id="CAH2062346.1"/>
    </source>
</evidence>
<dbReference type="Gene3D" id="3.30.450.20">
    <property type="entry name" value="PAS domain"/>
    <property type="match status" value="1"/>
</dbReference>
<name>A0ABN8IQE5_9NEOP</name>
<sequence>MQVASLTGYEPQDLIEKTLYHFIHGTDVLHMRYSHCTLLTKGQVTSRYYRFLTKSGGWVWMQSYATIVHNSRSSRPHCIVSVNYVLSDIEEKHLVLNIDQGPPKLGHAEAAPAPAHPPAPPLPKPAQDGDYSADGYAYPDYALPVPYEAHDDYQQPGYELFYDAYAEPEVASYAYPAAQRPFSASSSSCSSVEGSDAAGQYNYTSLVSFYGHGQSQNGGRPMNAQNFGGNFQGKMAPSPAVQEGAYASVIVDNTQQFHHHGVVNEFVH</sequence>
<dbReference type="Proteomes" id="UP000837857">
    <property type="component" value="Chromosome 29"/>
</dbReference>